<dbReference type="GeneID" id="92083151"/>
<proteinExistence type="predicted"/>
<name>A0ABR1PXV1_9PEZI</name>
<evidence type="ECO:0000313" key="1">
    <source>
        <dbReference type="EMBL" id="KAK7941480.1"/>
    </source>
</evidence>
<keyword evidence="2" id="KW-1185">Reference proteome</keyword>
<evidence type="ECO:0000313" key="2">
    <source>
        <dbReference type="Proteomes" id="UP001391051"/>
    </source>
</evidence>
<dbReference type="RefSeq" id="XP_066694232.1">
    <property type="nucleotide sequence ID" value="XM_066850089.1"/>
</dbReference>
<dbReference type="Proteomes" id="UP001391051">
    <property type="component" value="Unassembled WGS sequence"/>
</dbReference>
<accession>A0ABR1PXV1</accession>
<protein>
    <submittedName>
        <fullName evidence="1">Uncharacterized protein</fullName>
    </submittedName>
</protein>
<sequence length="94" mass="9653">MATTQGKDRPIAMTVERAALDQTCGSHQQAFGAAPAEHQSIMSASSIPIATVAIKNNLNEVGDTASPAAPATDITHSYSTNMWGGTLCTSSGEC</sequence>
<gene>
    <name evidence="1" type="ORF">PG986_013867</name>
</gene>
<dbReference type="EMBL" id="JAQQWE010000009">
    <property type="protein sequence ID" value="KAK7941480.1"/>
    <property type="molecule type" value="Genomic_DNA"/>
</dbReference>
<reference evidence="1 2" key="1">
    <citation type="submission" date="2023-01" db="EMBL/GenBank/DDBJ databases">
        <title>Analysis of 21 Apiospora genomes using comparative genomics revels a genus with tremendous synthesis potential of carbohydrate active enzymes and secondary metabolites.</title>
        <authorList>
            <person name="Sorensen T."/>
        </authorList>
    </citation>
    <scope>NUCLEOTIDE SEQUENCE [LARGE SCALE GENOMIC DNA]</scope>
    <source>
        <strain evidence="1 2">CBS 24483</strain>
    </source>
</reference>
<organism evidence="1 2">
    <name type="scientific">Apiospora aurea</name>
    <dbReference type="NCBI Taxonomy" id="335848"/>
    <lineage>
        <taxon>Eukaryota</taxon>
        <taxon>Fungi</taxon>
        <taxon>Dikarya</taxon>
        <taxon>Ascomycota</taxon>
        <taxon>Pezizomycotina</taxon>
        <taxon>Sordariomycetes</taxon>
        <taxon>Xylariomycetidae</taxon>
        <taxon>Amphisphaeriales</taxon>
        <taxon>Apiosporaceae</taxon>
        <taxon>Apiospora</taxon>
    </lineage>
</organism>
<comment type="caution">
    <text evidence="1">The sequence shown here is derived from an EMBL/GenBank/DDBJ whole genome shotgun (WGS) entry which is preliminary data.</text>
</comment>